<dbReference type="InterPro" id="IPR001345">
    <property type="entry name" value="PG/BPGM_mutase_AS"/>
</dbReference>
<name>A0ABT0C9K1_THEVL</name>
<evidence type="ECO:0000313" key="1">
    <source>
        <dbReference type="EMBL" id="MCJ2542453.1"/>
    </source>
</evidence>
<dbReference type="Pfam" id="PF00300">
    <property type="entry name" value="His_Phos_1"/>
    <property type="match status" value="2"/>
</dbReference>
<proteinExistence type="predicted"/>
<dbReference type="PRINTS" id="PR00991">
    <property type="entry name" value="6PFRUCTKNASE"/>
</dbReference>
<dbReference type="CDD" id="cd07067">
    <property type="entry name" value="HP_PGM_like"/>
    <property type="match status" value="2"/>
</dbReference>
<evidence type="ECO:0000313" key="2">
    <source>
        <dbReference type="Proteomes" id="UP000830835"/>
    </source>
</evidence>
<dbReference type="Proteomes" id="UP000830835">
    <property type="component" value="Unassembled WGS sequence"/>
</dbReference>
<dbReference type="InterPro" id="IPR050275">
    <property type="entry name" value="PGM_Phosphatase"/>
</dbReference>
<keyword evidence="2" id="KW-1185">Reference proteome</keyword>
<dbReference type="InterPro" id="IPR013078">
    <property type="entry name" value="His_Pase_superF_clade-1"/>
</dbReference>
<gene>
    <name evidence="1" type="ORF">JX360_05955</name>
</gene>
<dbReference type="PANTHER" id="PTHR48100">
    <property type="entry name" value="BROAD-SPECIFICITY PHOSPHATASE YOR283W-RELATED"/>
    <property type="match status" value="1"/>
</dbReference>
<organism evidence="1 2">
    <name type="scientific">Thermostichus vulcanus str. 'Rupite'</name>
    <dbReference type="NCBI Taxonomy" id="2813851"/>
    <lineage>
        <taxon>Bacteria</taxon>
        <taxon>Bacillati</taxon>
        <taxon>Cyanobacteriota</taxon>
        <taxon>Cyanophyceae</taxon>
        <taxon>Thermostichales</taxon>
        <taxon>Thermostichaceae</taxon>
        <taxon>Thermostichus</taxon>
    </lineage>
</organism>
<dbReference type="PROSITE" id="PS00175">
    <property type="entry name" value="PG_MUTASE"/>
    <property type="match status" value="2"/>
</dbReference>
<dbReference type="InterPro" id="IPR003094">
    <property type="entry name" value="6Pfruct_kin"/>
</dbReference>
<reference evidence="1" key="1">
    <citation type="submission" date="2021-02" db="EMBL/GenBank/DDBJ databases">
        <title>The CRISPR/cas machinery reduction and long-range gene transfer in the hot spring cyanobacterium Synechococcus.</title>
        <authorList>
            <person name="Dvorak P."/>
            <person name="Jahodarova E."/>
            <person name="Hasler P."/>
            <person name="Poulickova A."/>
        </authorList>
    </citation>
    <scope>NUCLEOTIDE SEQUENCE</scope>
    <source>
        <strain evidence="1">Rupite</strain>
    </source>
</reference>
<dbReference type="EMBL" id="JAFIRA010000010">
    <property type="protein sequence ID" value="MCJ2542453.1"/>
    <property type="molecule type" value="Genomic_DNA"/>
</dbReference>
<dbReference type="SMART" id="SM00855">
    <property type="entry name" value="PGAM"/>
    <property type="match status" value="2"/>
</dbReference>
<dbReference type="InterPro" id="IPR029033">
    <property type="entry name" value="His_PPase_superfam"/>
</dbReference>
<dbReference type="PANTHER" id="PTHR48100:SF10">
    <property type="entry name" value="2-CARBOXY-D-ARABINITOL-1-PHOSPHATASE-RELATED"/>
    <property type="match status" value="1"/>
</dbReference>
<dbReference type="SUPFAM" id="SSF53254">
    <property type="entry name" value="Phosphoglycerate mutase-like"/>
    <property type="match status" value="2"/>
</dbReference>
<protein>
    <submittedName>
        <fullName evidence="1">Histidine phosphatase family protein</fullName>
    </submittedName>
</protein>
<accession>A0ABT0C9K1</accession>
<comment type="caution">
    <text evidence="1">The sequence shown here is derived from an EMBL/GenBank/DDBJ whole genome shotgun (WGS) entry which is preliminary data.</text>
</comment>
<dbReference type="Gene3D" id="3.40.50.1240">
    <property type="entry name" value="Phosphoglycerate mutase-like"/>
    <property type="match status" value="2"/>
</dbReference>
<dbReference type="RefSeq" id="WP_244349746.1">
    <property type="nucleotide sequence ID" value="NZ_JAFIRA010000010.1"/>
</dbReference>
<sequence>MAQPALRIVIVRHGESTFNLESRIQGRSDLSRLTPTGESQAQCVAKALAGIPFNQAFCSPLTRALDTARIILKDREGIPLTVTEQLREIDLTAWEGLTFAEVKEKYPDDHHLWRQHPENLELEGRFPVRDLWQQARDFWQTLAQGIPDQEELINILVVGHSGINRALISTAAGLEPHYYHRLGQDNCAISILNFPQGISFSPQLESLNITAHLGQAIPKRKQGMRILLVRHGETQWNREQRFQGRRDIPLNATGEEQAAKVAEFLANQPLQLAFSSPLKRPWATADAICNSHSNLILRPIPDLQEISHGDWEGKLQSEIEAEYPGELEQWQRDPASVQMPNGENLYQVWERTRLAWQDILATTEAQFPQGTAVVVAHDAINKAAICQLFDLSPRAFWTFKQGNGAVTVIDYPEGKDGAPVLRVLNVTTHLSGQILDCTAAGAL</sequence>